<sequence length="144" mass="15447">MTWNDSEDASRRLEFDSSHLTGEGHSPGRDIPIDDFPAAELTNALTEQSFGTTSFKIVLTGPLEAAARVVLLEGTALNISLSSQGYKIGRVDAKIGEAGSPTIDETFESLEALLTSVSPRYATARQNALFARLQALSDSRSSDK</sequence>
<name>A0A2H3JJA1_WOLCO</name>
<gene>
    <name evidence="3" type="ORF">WOLCODRAFT_98042</name>
</gene>
<dbReference type="OrthoDB" id="5804279at2759"/>
<evidence type="ECO:0000256" key="1">
    <source>
        <dbReference type="SAM" id="MobiDB-lite"/>
    </source>
</evidence>
<dbReference type="AlphaFoldDB" id="A0A2H3JJA1"/>
<dbReference type="InterPro" id="IPR007967">
    <property type="entry name" value="GSKIP_dom"/>
</dbReference>
<feature type="region of interest" description="Disordered" evidence="1">
    <location>
        <begin position="1"/>
        <end position="33"/>
    </location>
</feature>
<keyword evidence="4" id="KW-1185">Reference proteome</keyword>
<dbReference type="Gene3D" id="3.30.2280.10">
    <property type="entry name" value="Hypothetical protein (hspc210)"/>
    <property type="match status" value="1"/>
</dbReference>
<dbReference type="SUPFAM" id="SSF103107">
    <property type="entry name" value="Hypothetical protein c14orf129, hspc210"/>
    <property type="match status" value="1"/>
</dbReference>
<proteinExistence type="predicted"/>
<accession>A0A2H3JJA1</accession>
<feature type="compositionally biased region" description="Basic and acidic residues" evidence="1">
    <location>
        <begin position="8"/>
        <end position="17"/>
    </location>
</feature>
<dbReference type="Proteomes" id="UP000218811">
    <property type="component" value="Unassembled WGS sequence"/>
</dbReference>
<evidence type="ECO:0000313" key="3">
    <source>
        <dbReference type="EMBL" id="PCH39953.1"/>
    </source>
</evidence>
<feature type="domain" description="GSKIP" evidence="2">
    <location>
        <begin position="69"/>
        <end position="136"/>
    </location>
</feature>
<dbReference type="EMBL" id="KB468053">
    <property type="protein sequence ID" value="PCH39953.1"/>
    <property type="molecule type" value="Genomic_DNA"/>
</dbReference>
<organism evidence="3 4">
    <name type="scientific">Wolfiporia cocos (strain MD-104)</name>
    <name type="common">Brown rot fungus</name>
    <dbReference type="NCBI Taxonomy" id="742152"/>
    <lineage>
        <taxon>Eukaryota</taxon>
        <taxon>Fungi</taxon>
        <taxon>Dikarya</taxon>
        <taxon>Basidiomycota</taxon>
        <taxon>Agaricomycotina</taxon>
        <taxon>Agaricomycetes</taxon>
        <taxon>Polyporales</taxon>
        <taxon>Phaeolaceae</taxon>
        <taxon>Wolfiporia</taxon>
    </lineage>
</organism>
<dbReference type="Pfam" id="PF05303">
    <property type="entry name" value="GSKIP_dom"/>
    <property type="match status" value="1"/>
</dbReference>
<dbReference type="InterPro" id="IPR023231">
    <property type="entry name" value="GSKIP_dom_sf"/>
</dbReference>
<protein>
    <recommendedName>
        <fullName evidence="2">GSKIP domain-containing protein</fullName>
    </recommendedName>
</protein>
<reference evidence="3 4" key="1">
    <citation type="journal article" date="2012" name="Science">
        <title>The Paleozoic origin of enzymatic lignin decomposition reconstructed from 31 fungal genomes.</title>
        <authorList>
            <person name="Floudas D."/>
            <person name="Binder M."/>
            <person name="Riley R."/>
            <person name="Barry K."/>
            <person name="Blanchette R.A."/>
            <person name="Henrissat B."/>
            <person name="Martinez A.T."/>
            <person name="Otillar R."/>
            <person name="Spatafora J.W."/>
            <person name="Yadav J.S."/>
            <person name="Aerts A."/>
            <person name="Benoit I."/>
            <person name="Boyd A."/>
            <person name="Carlson A."/>
            <person name="Copeland A."/>
            <person name="Coutinho P.M."/>
            <person name="de Vries R.P."/>
            <person name="Ferreira P."/>
            <person name="Findley K."/>
            <person name="Foster B."/>
            <person name="Gaskell J."/>
            <person name="Glotzer D."/>
            <person name="Gorecki P."/>
            <person name="Heitman J."/>
            <person name="Hesse C."/>
            <person name="Hori C."/>
            <person name="Igarashi K."/>
            <person name="Jurgens J.A."/>
            <person name="Kallen N."/>
            <person name="Kersten P."/>
            <person name="Kohler A."/>
            <person name="Kuees U."/>
            <person name="Kumar T.K.A."/>
            <person name="Kuo A."/>
            <person name="LaButti K."/>
            <person name="Larrondo L.F."/>
            <person name="Lindquist E."/>
            <person name="Ling A."/>
            <person name="Lombard V."/>
            <person name="Lucas S."/>
            <person name="Lundell T."/>
            <person name="Martin R."/>
            <person name="McLaughlin D.J."/>
            <person name="Morgenstern I."/>
            <person name="Morin E."/>
            <person name="Murat C."/>
            <person name="Nagy L.G."/>
            <person name="Nolan M."/>
            <person name="Ohm R.A."/>
            <person name="Patyshakuliyeva A."/>
            <person name="Rokas A."/>
            <person name="Ruiz-Duenas F.J."/>
            <person name="Sabat G."/>
            <person name="Salamov A."/>
            <person name="Samejima M."/>
            <person name="Schmutz J."/>
            <person name="Slot J.C."/>
            <person name="St John F."/>
            <person name="Stenlid J."/>
            <person name="Sun H."/>
            <person name="Sun S."/>
            <person name="Syed K."/>
            <person name="Tsang A."/>
            <person name="Wiebenga A."/>
            <person name="Young D."/>
            <person name="Pisabarro A."/>
            <person name="Eastwood D.C."/>
            <person name="Martin F."/>
            <person name="Cullen D."/>
            <person name="Grigoriev I.V."/>
            <person name="Hibbett D.S."/>
        </authorList>
    </citation>
    <scope>NUCLEOTIDE SEQUENCE [LARGE SCALE GENOMIC DNA]</scope>
    <source>
        <strain evidence="3 4">MD-104</strain>
    </source>
</reference>
<evidence type="ECO:0000259" key="2">
    <source>
        <dbReference type="Pfam" id="PF05303"/>
    </source>
</evidence>
<evidence type="ECO:0000313" key="4">
    <source>
        <dbReference type="Proteomes" id="UP000218811"/>
    </source>
</evidence>